<proteinExistence type="predicted"/>
<organism evidence="1 2">
    <name type="scientific">Lysobacter panacisoli</name>
    <dbReference type="NCBI Taxonomy" id="1255263"/>
    <lineage>
        <taxon>Bacteria</taxon>
        <taxon>Pseudomonadati</taxon>
        <taxon>Pseudomonadota</taxon>
        <taxon>Gammaproteobacteria</taxon>
        <taxon>Lysobacterales</taxon>
        <taxon>Lysobacteraceae</taxon>
        <taxon>Lysobacter</taxon>
    </lineage>
</organism>
<dbReference type="EMBL" id="BAABKY010000002">
    <property type="protein sequence ID" value="GAA5077987.1"/>
    <property type="molecule type" value="Genomic_DNA"/>
</dbReference>
<reference evidence="2" key="1">
    <citation type="journal article" date="2019" name="Int. J. Syst. Evol. Microbiol.">
        <title>The Global Catalogue of Microorganisms (GCM) 10K type strain sequencing project: providing services to taxonomists for standard genome sequencing and annotation.</title>
        <authorList>
            <consortium name="The Broad Institute Genomics Platform"/>
            <consortium name="The Broad Institute Genome Sequencing Center for Infectious Disease"/>
            <person name="Wu L."/>
            <person name="Ma J."/>
        </authorList>
    </citation>
    <scope>NUCLEOTIDE SEQUENCE [LARGE SCALE GENOMIC DNA]</scope>
    <source>
        <strain evidence="2">JCM 19212</strain>
    </source>
</reference>
<comment type="caution">
    <text evidence="1">The sequence shown here is derived from an EMBL/GenBank/DDBJ whole genome shotgun (WGS) entry which is preliminary data.</text>
</comment>
<gene>
    <name evidence="1" type="ORF">GCM10025759_24630</name>
</gene>
<keyword evidence="2" id="KW-1185">Reference proteome</keyword>
<evidence type="ECO:0000313" key="2">
    <source>
        <dbReference type="Proteomes" id="UP001501083"/>
    </source>
</evidence>
<sequence>MEKRIDLGRLQFVVNAIFEHFKGRSLECVTIDEDFYWELDVDSLFNTSERPEAAGLGSLVDDWGFVQAASADPSQAVGLLLSHVAPLLTYLAIREPQ</sequence>
<accession>A0ABP9LGF7</accession>
<dbReference type="Proteomes" id="UP001501083">
    <property type="component" value="Unassembled WGS sequence"/>
</dbReference>
<name>A0ABP9LGF7_9GAMM</name>
<evidence type="ECO:0000313" key="1">
    <source>
        <dbReference type="EMBL" id="GAA5077987.1"/>
    </source>
</evidence>
<protein>
    <submittedName>
        <fullName evidence="1">Uncharacterized protein</fullName>
    </submittedName>
</protein>